<evidence type="ECO:0000256" key="3">
    <source>
        <dbReference type="RuleBase" id="RU361153"/>
    </source>
</evidence>
<dbReference type="InterPro" id="IPR050386">
    <property type="entry name" value="Glycosyl_hydrolase_5"/>
</dbReference>
<dbReference type="InterPro" id="IPR017853">
    <property type="entry name" value="GH"/>
</dbReference>
<name>A0ABV8S8S1_9BACL</name>
<proteinExistence type="inferred from homology"/>
<dbReference type="EMBL" id="JBHSED010000015">
    <property type="protein sequence ID" value="MFC4303742.1"/>
    <property type="molecule type" value="Genomic_DNA"/>
</dbReference>
<comment type="caution">
    <text evidence="5">The sequence shown here is derived from an EMBL/GenBank/DDBJ whole genome shotgun (WGS) entry which is preliminary data.</text>
</comment>
<dbReference type="RefSeq" id="WP_204603791.1">
    <property type="nucleotide sequence ID" value="NZ_JBHSED010000015.1"/>
</dbReference>
<organism evidence="5 6">
    <name type="scientific">Cohnella boryungensis</name>
    <dbReference type="NCBI Taxonomy" id="768479"/>
    <lineage>
        <taxon>Bacteria</taxon>
        <taxon>Bacillati</taxon>
        <taxon>Bacillota</taxon>
        <taxon>Bacilli</taxon>
        <taxon>Bacillales</taxon>
        <taxon>Paenibacillaceae</taxon>
        <taxon>Cohnella</taxon>
    </lineage>
</organism>
<feature type="domain" description="Glycoside hydrolase family 5" evidence="4">
    <location>
        <begin position="83"/>
        <end position="324"/>
    </location>
</feature>
<evidence type="ECO:0000313" key="6">
    <source>
        <dbReference type="Proteomes" id="UP001595755"/>
    </source>
</evidence>
<gene>
    <name evidence="5" type="ORF">ACFO1S_09840</name>
</gene>
<sequence>MGLLENDVARESEVSGFLRAEGRKLVNGEGRELLLRGVGLGSWLLPEGYMWAFPNGGDRPRRIERMIEELIGGEKAATFWQLYYDRYVGEEDIRQIAREGLNSVRVPINARFLMEEGATVRWKEASLALLDRVIGWCREHRLYVILDLHGAPGGQTGTNIDDSEFDRPDLFLEERYAALTVELWAMLAARYKDEWIVAGYDLLNEPLPDWFSAYNERIMPLYKRIVRAIREVDDRHLIILEGAHWSTDWSIFDEKIDSNVMLQFHKYWNNPDTESIQAYLDGRERWNAPIFMGEGGENNKDWYAGAFRLFEDHDISWNFWTWKKLDRDNSPCSVKRPEGWGLLVDYLEGGAKPTPETAAKVLWAYLDNLAFADCVHHRDVVDAILRRPPVRVPAVFYSYEGPGIGFGLSAERANGEDNGGSANDSSEVSAVGKRAAGFRIHDGTDIRFVENGGRKAPNFQHGRGEAWQPGEWLCVQLLPGEWAAYDFCAPQEASEVEYALSLRLSAVEQRASVRVKSEGESLGIVESGPGWETLRLPEPIRVASGVHRIVLAAEGGPVRIMWLELRPEIRKDAGRQSRSE</sequence>
<dbReference type="Proteomes" id="UP001595755">
    <property type="component" value="Unassembled WGS sequence"/>
</dbReference>
<dbReference type="Pfam" id="PF00150">
    <property type="entry name" value="Cellulase"/>
    <property type="match status" value="1"/>
</dbReference>
<dbReference type="SUPFAM" id="SSF51445">
    <property type="entry name" value="(Trans)glycosidases"/>
    <property type="match status" value="1"/>
</dbReference>
<keyword evidence="6" id="KW-1185">Reference proteome</keyword>
<evidence type="ECO:0000259" key="4">
    <source>
        <dbReference type="Pfam" id="PF00150"/>
    </source>
</evidence>
<dbReference type="Gene3D" id="3.20.20.80">
    <property type="entry name" value="Glycosidases"/>
    <property type="match status" value="1"/>
</dbReference>
<keyword evidence="1 3" id="KW-0378">Hydrolase</keyword>
<dbReference type="PANTHER" id="PTHR31297:SF13">
    <property type="entry name" value="PUTATIVE-RELATED"/>
    <property type="match status" value="1"/>
</dbReference>
<evidence type="ECO:0000313" key="5">
    <source>
        <dbReference type="EMBL" id="MFC4303742.1"/>
    </source>
</evidence>
<evidence type="ECO:0000256" key="1">
    <source>
        <dbReference type="ARBA" id="ARBA00022801"/>
    </source>
</evidence>
<protein>
    <submittedName>
        <fullName evidence="5">Cellulase family glycosylhydrolase</fullName>
    </submittedName>
</protein>
<keyword evidence="2 3" id="KW-0326">Glycosidase</keyword>
<accession>A0ABV8S8S1</accession>
<dbReference type="InterPro" id="IPR001547">
    <property type="entry name" value="Glyco_hydro_5"/>
</dbReference>
<comment type="similarity">
    <text evidence="3">Belongs to the glycosyl hydrolase 5 (cellulase A) family.</text>
</comment>
<dbReference type="PANTHER" id="PTHR31297">
    <property type="entry name" value="GLUCAN ENDO-1,6-BETA-GLUCOSIDASE B"/>
    <property type="match status" value="1"/>
</dbReference>
<evidence type="ECO:0000256" key="2">
    <source>
        <dbReference type="ARBA" id="ARBA00023295"/>
    </source>
</evidence>
<reference evidence="6" key="1">
    <citation type="journal article" date="2019" name="Int. J. Syst. Evol. Microbiol.">
        <title>The Global Catalogue of Microorganisms (GCM) 10K type strain sequencing project: providing services to taxonomists for standard genome sequencing and annotation.</title>
        <authorList>
            <consortium name="The Broad Institute Genomics Platform"/>
            <consortium name="The Broad Institute Genome Sequencing Center for Infectious Disease"/>
            <person name="Wu L."/>
            <person name="Ma J."/>
        </authorList>
    </citation>
    <scope>NUCLEOTIDE SEQUENCE [LARGE SCALE GENOMIC DNA]</scope>
    <source>
        <strain evidence="6">CGMCC 4.1641</strain>
    </source>
</reference>